<evidence type="ECO:0000256" key="4">
    <source>
        <dbReference type="ARBA" id="ARBA00023136"/>
    </source>
</evidence>
<evidence type="ECO:0000256" key="5">
    <source>
        <dbReference type="SAM" id="Phobius"/>
    </source>
</evidence>
<feature type="transmembrane region" description="Helical" evidence="5">
    <location>
        <begin position="49"/>
        <end position="72"/>
    </location>
</feature>
<feature type="transmembrane region" description="Helical" evidence="5">
    <location>
        <begin position="6"/>
        <end position="28"/>
    </location>
</feature>
<dbReference type="EMBL" id="BARS01011745">
    <property type="protein sequence ID" value="GAF93275.1"/>
    <property type="molecule type" value="Genomic_DNA"/>
</dbReference>
<comment type="caution">
    <text evidence="7">The sequence shown here is derived from an EMBL/GenBank/DDBJ whole genome shotgun (WGS) entry which is preliminary data.</text>
</comment>
<comment type="subcellular location">
    <subcellularLocation>
        <location evidence="1">Membrane</location>
        <topology evidence="1">Multi-pass membrane protein</topology>
    </subcellularLocation>
</comment>
<accession>X0UXU7</accession>
<keyword evidence="3 5" id="KW-1133">Transmembrane helix</keyword>
<reference evidence="7" key="1">
    <citation type="journal article" date="2014" name="Front. Microbiol.">
        <title>High frequency of phylogenetically diverse reductive dehalogenase-homologous genes in deep subseafloor sedimentary metagenomes.</title>
        <authorList>
            <person name="Kawai M."/>
            <person name="Futagami T."/>
            <person name="Toyoda A."/>
            <person name="Takaki Y."/>
            <person name="Nishi S."/>
            <person name="Hori S."/>
            <person name="Arai W."/>
            <person name="Tsubouchi T."/>
            <person name="Morono Y."/>
            <person name="Uchiyama I."/>
            <person name="Ito T."/>
            <person name="Fujiyama A."/>
            <person name="Inagaki F."/>
            <person name="Takami H."/>
        </authorList>
    </citation>
    <scope>NUCLEOTIDE SEQUENCE</scope>
    <source>
        <strain evidence="7">Expedition CK06-06</strain>
    </source>
</reference>
<keyword evidence="4 5" id="KW-0472">Membrane</keyword>
<gene>
    <name evidence="7" type="ORF">S01H1_21239</name>
</gene>
<sequence length="128" mass="14096">FAIPFAYIVSLVSVFVSGVIIFLWAKIFGGKATIEQSIKMYMYAQTPHLFSWIPFVGGLASIWALLLLIIGTQKVHKMSRLRAALIYLIPSLILVVFIIAIILLIVILISANPELILDKLAEAAAAKQ</sequence>
<proteinExistence type="predicted"/>
<keyword evidence="2 5" id="KW-0812">Transmembrane</keyword>
<evidence type="ECO:0000256" key="1">
    <source>
        <dbReference type="ARBA" id="ARBA00004141"/>
    </source>
</evidence>
<protein>
    <recommendedName>
        <fullName evidence="6">Yip1 domain-containing protein</fullName>
    </recommendedName>
</protein>
<dbReference type="Pfam" id="PF04893">
    <property type="entry name" value="Yip1"/>
    <property type="match status" value="1"/>
</dbReference>
<dbReference type="InterPro" id="IPR006977">
    <property type="entry name" value="Yip1_dom"/>
</dbReference>
<dbReference type="GO" id="GO:0016020">
    <property type="term" value="C:membrane"/>
    <property type="evidence" value="ECO:0007669"/>
    <property type="project" value="UniProtKB-SubCell"/>
</dbReference>
<evidence type="ECO:0000256" key="3">
    <source>
        <dbReference type="ARBA" id="ARBA00022989"/>
    </source>
</evidence>
<evidence type="ECO:0000259" key="6">
    <source>
        <dbReference type="Pfam" id="PF04893"/>
    </source>
</evidence>
<evidence type="ECO:0000313" key="7">
    <source>
        <dbReference type="EMBL" id="GAF93275.1"/>
    </source>
</evidence>
<feature type="transmembrane region" description="Helical" evidence="5">
    <location>
        <begin position="84"/>
        <end position="109"/>
    </location>
</feature>
<feature type="domain" description="Yip1" evidence="6">
    <location>
        <begin position="2"/>
        <end position="101"/>
    </location>
</feature>
<name>X0UXU7_9ZZZZ</name>
<feature type="non-terminal residue" evidence="7">
    <location>
        <position position="1"/>
    </location>
</feature>
<evidence type="ECO:0000256" key="2">
    <source>
        <dbReference type="ARBA" id="ARBA00022692"/>
    </source>
</evidence>
<dbReference type="AlphaFoldDB" id="X0UXU7"/>
<organism evidence="7">
    <name type="scientific">marine sediment metagenome</name>
    <dbReference type="NCBI Taxonomy" id="412755"/>
    <lineage>
        <taxon>unclassified sequences</taxon>
        <taxon>metagenomes</taxon>
        <taxon>ecological metagenomes</taxon>
    </lineage>
</organism>